<dbReference type="EMBL" id="SSOB01000046">
    <property type="protein sequence ID" value="THF73998.1"/>
    <property type="molecule type" value="Genomic_DNA"/>
</dbReference>
<evidence type="ECO:0000313" key="1">
    <source>
        <dbReference type="EMBL" id="THF73998.1"/>
    </source>
</evidence>
<comment type="caution">
    <text evidence="1">The sequence shown here is derived from an EMBL/GenBank/DDBJ whole genome shotgun (WGS) entry which is preliminary data.</text>
</comment>
<proteinExistence type="predicted"/>
<protein>
    <recommendedName>
        <fullName evidence="3">DUF559 domain-containing protein</fullName>
    </recommendedName>
</protein>
<name>A0A4S4BHK9_9BACL</name>
<evidence type="ECO:0008006" key="3">
    <source>
        <dbReference type="Google" id="ProtNLM"/>
    </source>
</evidence>
<reference evidence="1 2" key="1">
    <citation type="submission" date="2019-04" db="EMBL/GenBank/DDBJ databases">
        <title>Cohnella sp. nov. isolated from preserved vegetables.</title>
        <authorList>
            <person name="Lin S.-Y."/>
            <person name="Hung M.-H."/>
            <person name="Young C.-C."/>
        </authorList>
    </citation>
    <scope>NUCLEOTIDE SEQUENCE [LARGE SCALE GENOMIC DNA]</scope>
    <source>
        <strain evidence="1 2">CC-MHH1044</strain>
    </source>
</reference>
<accession>A0A4S4BHK9</accession>
<sequence length="242" mass="27561">MVVGTGAGFGAGAGTGAGFEAAHGQFIQAHLEKRKGERRGRLERGHREAEKLFCKNVWWPLRGSFEGLHPEYEVFDWRGMSFFCDFAWITGQVKLVIEIKGFGPHVRDMDRKKYSNELNRETFLTAMGHIVISFSYDDVADRPELCRTLLRMVLSRFQTEAGEAEGKRASITEKEIVRLAHTLARAVRPIDVVRHLGVNQRSAVKYLNSLCERGLFSPIRASGSDRIMKYELRENSAEKLWR</sequence>
<gene>
    <name evidence="1" type="ORF">E6C55_26840</name>
</gene>
<dbReference type="OrthoDB" id="2677830at2"/>
<dbReference type="AlphaFoldDB" id="A0A4S4BHK9"/>
<keyword evidence="2" id="KW-1185">Reference proteome</keyword>
<organism evidence="1 2">
    <name type="scientific">Cohnella fermenti</name>
    <dbReference type="NCBI Taxonomy" id="2565925"/>
    <lineage>
        <taxon>Bacteria</taxon>
        <taxon>Bacillati</taxon>
        <taxon>Bacillota</taxon>
        <taxon>Bacilli</taxon>
        <taxon>Bacillales</taxon>
        <taxon>Paenibacillaceae</taxon>
        <taxon>Cohnella</taxon>
    </lineage>
</organism>
<dbReference type="RefSeq" id="WP_136372921.1">
    <property type="nucleotide sequence ID" value="NZ_SSOB01000046.1"/>
</dbReference>
<evidence type="ECO:0000313" key="2">
    <source>
        <dbReference type="Proteomes" id="UP000310636"/>
    </source>
</evidence>
<dbReference type="Proteomes" id="UP000310636">
    <property type="component" value="Unassembled WGS sequence"/>
</dbReference>